<evidence type="ECO:0000313" key="1">
    <source>
        <dbReference type="EMBL" id="SVC51739.1"/>
    </source>
</evidence>
<name>A0A382MS93_9ZZZZ</name>
<dbReference type="EMBL" id="UINC01095559">
    <property type="protein sequence ID" value="SVC51739.1"/>
    <property type="molecule type" value="Genomic_DNA"/>
</dbReference>
<dbReference type="InterPro" id="IPR022551">
    <property type="entry name" value="BrxC"/>
</dbReference>
<protein>
    <submittedName>
        <fullName evidence="1">Uncharacterized protein</fullName>
    </submittedName>
</protein>
<proteinExistence type="predicted"/>
<reference evidence="1" key="1">
    <citation type="submission" date="2018-05" db="EMBL/GenBank/DDBJ databases">
        <authorList>
            <person name="Lanie J.A."/>
            <person name="Ng W.-L."/>
            <person name="Kazmierczak K.M."/>
            <person name="Andrzejewski T.M."/>
            <person name="Davidsen T.M."/>
            <person name="Wayne K.J."/>
            <person name="Tettelin H."/>
            <person name="Glass J.I."/>
            <person name="Rusch D."/>
            <person name="Podicherti R."/>
            <person name="Tsui H.-C.T."/>
            <person name="Winkler M.E."/>
        </authorList>
    </citation>
    <scope>NUCLEOTIDE SEQUENCE</scope>
</reference>
<organism evidence="1">
    <name type="scientific">marine metagenome</name>
    <dbReference type="NCBI Taxonomy" id="408172"/>
    <lineage>
        <taxon>unclassified sequences</taxon>
        <taxon>metagenomes</taxon>
        <taxon>ecological metagenomes</taxon>
    </lineage>
</organism>
<gene>
    <name evidence="1" type="ORF">METZ01_LOCUS304593</name>
</gene>
<feature type="non-terminal residue" evidence="1">
    <location>
        <position position="1"/>
    </location>
</feature>
<dbReference type="Gene3D" id="3.40.30.10">
    <property type="entry name" value="Glutaredoxin"/>
    <property type="match status" value="1"/>
</dbReference>
<accession>A0A382MS93</accession>
<dbReference type="Pfam" id="PF11009">
    <property type="entry name" value="BrxC"/>
    <property type="match status" value="1"/>
</dbReference>
<sequence length="36" mass="3929">VRHQSPQAILLRDGQAVWNDSHEGVTSSALKDAEGR</sequence>
<dbReference type="AlphaFoldDB" id="A0A382MS93"/>